<keyword evidence="1" id="KW-1133">Transmembrane helix</keyword>
<feature type="transmembrane region" description="Helical" evidence="1">
    <location>
        <begin position="153"/>
        <end position="176"/>
    </location>
</feature>
<evidence type="ECO:0000313" key="3">
    <source>
        <dbReference type="EMBL" id="TDK26389.1"/>
    </source>
</evidence>
<gene>
    <name evidence="3" type="ORF">E2F48_04085</name>
</gene>
<evidence type="ECO:0000256" key="1">
    <source>
        <dbReference type="SAM" id="Phobius"/>
    </source>
</evidence>
<dbReference type="Proteomes" id="UP000295411">
    <property type="component" value="Unassembled WGS sequence"/>
</dbReference>
<keyword evidence="3" id="KW-0378">Hydrolase</keyword>
<feature type="transmembrane region" description="Helical" evidence="1">
    <location>
        <begin position="68"/>
        <end position="88"/>
    </location>
</feature>
<feature type="transmembrane region" description="Helical" evidence="1">
    <location>
        <begin position="197"/>
        <end position="230"/>
    </location>
</feature>
<dbReference type="PANTHER" id="PTHR43592:SF15">
    <property type="entry name" value="CAAX AMINO TERMINAL PROTEASE FAMILY PROTEIN"/>
    <property type="match status" value="1"/>
</dbReference>
<accession>A0A4R5TYR5</accession>
<feature type="transmembrane region" description="Helical" evidence="1">
    <location>
        <begin position="37"/>
        <end position="62"/>
    </location>
</feature>
<feature type="domain" description="CAAX prenyl protease 2/Lysostaphin resistance protein A-like" evidence="2">
    <location>
        <begin position="162"/>
        <end position="249"/>
    </location>
</feature>
<evidence type="ECO:0000313" key="4">
    <source>
        <dbReference type="Proteomes" id="UP000295411"/>
    </source>
</evidence>
<dbReference type="InterPro" id="IPR003675">
    <property type="entry name" value="Rce1/LyrA-like_dom"/>
</dbReference>
<dbReference type="GO" id="GO:0004175">
    <property type="term" value="F:endopeptidase activity"/>
    <property type="evidence" value="ECO:0007669"/>
    <property type="project" value="UniProtKB-ARBA"/>
</dbReference>
<dbReference type="AlphaFoldDB" id="A0A4R5TYR5"/>
<sequence>MDPHGSPDQDTGGAGAVRRLPEGVQEAPEVTLRQAGWAMLFVGIYAAAFLGAVLTVGLFGVITSVEALVVVCLCGATAVIFLSLYLHLFRRNRLSLGDLGFRRPTRRMFHLLWQIPVSMLAAGALQGLFLAALAPLGVDTSSAGSSDDTLTEAITGVPAAVFVIAFIVIAVLTPLWEEVLFRGAFLSGFLRRFRPSAAILLSAALFAAVHLVLLTFAYLFALGVALALLQRFHRNLWAPVLLHAANNAVVTLVAFSVA</sequence>
<dbReference type="Pfam" id="PF02517">
    <property type="entry name" value="Rce1-like"/>
    <property type="match status" value="1"/>
</dbReference>
<dbReference type="GO" id="GO:0006508">
    <property type="term" value="P:proteolysis"/>
    <property type="evidence" value="ECO:0007669"/>
    <property type="project" value="UniProtKB-KW"/>
</dbReference>
<dbReference type="OrthoDB" id="4948798at2"/>
<name>A0A4R5TYR5_9MICC</name>
<protein>
    <submittedName>
        <fullName evidence="3">CPBP family intramembrane metalloprotease</fullName>
    </submittedName>
</protein>
<keyword evidence="3" id="KW-0645">Protease</keyword>
<reference evidence="3 4" key="1">
    <citation type="submission" date="2019-03" db="EMBL/GenBank/DDBJ databases">
        <title>Arthrobacter sp. nov., an bacterium isolated from biocrust in Mu Us Desert.</title>
        <authorList>
            <person name="Lixiong L."/>
        </authorList>
    </citation>
    <scope>NUCLEOTIDE SEQUENCE [LARGE SCALE GENOMIC DNA]</scope>
    <source>
        <strain evidence="3 4">SLN-3</strain>
    </source>
</reference>
<dbReference type="GO" id="GO:0080120">
    <property type="term" value="P:CAAX-box protein maturation"/>
    <property type="evidence" value="ECO:0007669"/>
    <property type="project" value="UniProtKB-ARBA"/>
</dbReference>
<keyword evidence="1" id="KW-0812">Transmembrane</keyword>
<feature type="transmembrane region" description="Helical" evidence="1">
    <location>
        <begin position="236"/>
        <end position="257"/>
    </location>
</feature>
<feature type="transmembrane region" description="Helical" evidence="1">
    <location>
        <begin position="109"/>
        <end position="133"/>
    </location>
</feature>
<dbReference type="GO" id="GO:0008237">
    <property type="term" value="F:metallopeptidase activity"/>
    <property type="evidence" value="ECO:0007669"/>
    <property type="project" value="UniProtKB-KW"/>
</dbReference>
<keyword evidence="1" id="KW-0472">Membrane</keyword>
<organism evidence="3 4">
    <name type="scientific">Arthrobacter crusticola</name>
    <dbReference type="NCBI Taxonomy" id="2547960"/>
    <lineage>
        <taxon>Bacteria</taxon>
        <taxon>Bacillati</taxon>
        <taxon>Actinomycetota</taxon>
        <taxon>Actinomycetes</taxon>
        <taxon>Micrococcales</taxon>
        <taxon>Micrococcaceae</taxon>
        <taxon>Arthrobacter</taxon>
    </lineage>
</organism>
<dbReference type="EMBL" id="SMTK01000002">
    <property type="protein sequence ID" value="TDK26389.1"/>
    <property type="molecule type" value="Genomic_DNA"/>
</dbReference>
<keyword evidence="4" id="KW-1185">Reference proteome</keyword>
<evidence type="ECO:0000259" key="2">
    <source>
        <dbReference type="Pfam" id="PF02517"/>
    </source>
</evidence>
<dbReference type="PANTHER" id="PTHR43592">
    <property type="entry name" value="CAAX AMINO TERMINAL PROTEASE"/>
    <property type="match status" value="1"/>
</dbReference>
<keyword evidence="3" id="KW-0482">Metalloprotease</keyword>
<proteinExistence type="predicted"/>
<comment type="caution">
    <text evidence="3">The sequence shown here is derived from an EMBL/GenBank/DDBJ whole genome shotgun (WGS) entry which is preliminary data.</text>
</comment>